<protein>
    <submittedName>
        <fullName evidence="2">Uncharacterized protein</fullName>
    </submittedName>
</protein>
<evidence type="ECO:0000313" key="2">
    <source>
        <dbReference type="EMBL" id="ETS01003.1"/>
    </source>
</evidence>
<reference evidence="3" key="1">
    <citation type="journal article" date="2013" name="Ind. Biotechnol.">
        <title>Comparative genomics analysis of Trichoderma reesei strains.</title>
        <authorList>
            <person name="Koike H."/>
            <person name="Aerts A."/>
            <person name="LaButti K."/>
            <person name="Grigoriev I.V."/>
            <person name="Baker S.E."/>
        </authorList>
    </citation>
    <scope>NUCLEOTIDE SEQUENCE [LARGE SCALE GENOMIC DNA]</scope>
    <source>
        <strain evidence="3">ATCC 56765 / BCRC 32924 / NRRL 11460 / Rut C-30</strain>
    </source>
</reference>
<dbReference type="OrthoDB" id="3944128at2759"/>
<proteinExistence type="predicted"/>
<sequence>TTTEPPVTRAPSTIGPPPSVSCGSVSSFPNIVLAEYTGLSTDPALQCQCLLSVNSWLSTTNPPTRTLTRTIGTGVTTFTTTIGTTTSTVTTVVNTVDVQTATGNFILPDLNNWYGTAEPPCCYSCTIGASTVEVFFFGTPTATTGSEVPVTSFTSNGVVFESPSVYIGFSALSAVDYCGTVGQPFFNTTIGFAPDELSTVSFVQVTGTPVTGTISGVVSVTTPTVWSPAGAAPLQTTDLERNCSTIVGYSYIPGNPSNSGRLSPDPCHPTIVIPDRVRSLDPAWKSCITDGLAGFYDPPSALTSVTALIPASSQPATTTARSRPTTSVARPTSTPPPPPPHTTTAAPPPPPPPASSSSPSGGNSS</sequence>
<dbReference type="KEGG" id="trr:M419DRAFT_112219"/>
<feature type="non-terminal residue" evidence="2">
    <location>
        <position position="1"/>
    </location>
</feature>
<feature type="non-terminal residue" evidence="2">
    <location>
        <position position="365"/>
    </location>
</feature>
<feature type="compositionally biased region" description="Pro residues" evidence="1">
    <location>
        <begin position="333"/>
        <end position="354"/>
    </location>
</feature>
<gene>
    <name evidence="2" type="ORF">M419DRAFT_112219</name>
</gene>
<dbReference type="HOGENOM" id="CLU_720726_0_0_1"/>
<dbReference type="EMBL" id="KI911150">
    <property type="protein sequence ID" value="ETS01003.1"/>
    <property type="molecule type" value="Genomic_DNA"/>
</dbReference>
<dbReference type="Proteomes" id="UP000024376">
    <property type="component" value="Unassembled WGS sequence"/>
</dbReference>
<feature type="compositionally biased region" description="Low complexity" evidence="1">
    <location>
        <begin position="315"/>
        <end position="332"/>
    </location>
</feature>
<evidence type="ECO:0000313" key="3">
    <source>
        <dbReference type="Proteomes" id="UP000024376"/>
    </source>
</evidence>
<organism evidence="2 3">
    <name type="scientific">Hypocrea jecorina (strain ATCC 56765 / BCRC 32924 / NRRL 11460 / Rut C-30)</name>
    <name type="common">Trichoderma reesei</name>
    <dbReference type="NCBI Taxonomy" id="1344414"/>
    <lineage>
        <taxon>Eukaryota</taxon>
        <taxon>Fungi</taxon>
        <taxon>Dikarya</taxon>
        <taxon>Ascomycota</taxon>
        <taxon>Pezizomycotina</taxon>
        <taxon>Sordariomycetes</taxon>
        <taxon>Hypocreomycetidae</taxon>
        <taxon>Hypocreales</taxon>
        <taxon>Hypocreaceae</taxon>
        <taxon>Trichoderma</taxon>
    </lineage>
</organism>
<name>A0A024S7F2_HYPJR</name>
<evidence type="ECO:0000256" key="1">
    <source>
        <dbReference type="SAM" id="MobiDB-lite"/>
    </source>
</evidence>
<accession>A0A024S7F2</accession>
<dbReference type="AlphaFoldDB" id="A0A024S7F2"/>
<feature type="region of interest" description="Disordered" evidence="1">
    <location>
        <begin position="312"/>
        <end position="365"/>
    </location>
</feature>
<feature type="compositionally biased region" description="Low complexity" evidence="1">
    <location>
        <begin position="355"/>
        <end position="365"/>
    </location>
</feature>